<protein>
    <submittedName>
        <fullName evidence="2">OTU domain-containing protein</fullName>
    </submittedName>
</protein>
<reference evidence="2" key="1">
    <citation type="submission" date="2022-11" db="UniProtKB">
        <authorList>
            <consortium name="WormBaseParasite"/>
        </authorList>
    </citation>
    <scope>IDENTIFICATION</scope>
</reference>
<sequence length="562" mass="65388">TPKKSKTKESQESLDVNNELIAHLKASRNPQEHGFIVPHRSSHREMHIDNPHSISTNYEEIIRQKYYPVHFEAQKQAKGLGLTTPVVDKQVPTGCRDLKTMLNEVEVVICDIRKLLNFTCKKTNTTVVFVMNEAEKPLQNLKNDDIEWPYASLKRRDDDERRVLVKVKGTDRRAVVDYNLPAFLNKFPEIHTKYLRVVHHFFCCLKEVERSIEEHEKKLKDFTAMWQENGKNVISMKNNCHKIHQKLPEPYKSELNPVKAVEDYLEQIDKDNKVLYCYKLAKLFGLSQIRSAEGAATVIARIKNAHEKRESQFNSIQFDVVTSWIKKWFTYFFKTQAQEDDGIDDYLSFLESEIAKPILNPKSHALVFHPFNVPTMEQLQMIASQLYLPFHRYIFSNMNGASAIETCTFDKSKIHAVDADGNCGFRCLSYIITGKQDYHREIRRYVLEKFKKRDMPRYTSFWGDTINQRIKIHESALQISETQCCVPQSHWMNDGDLQAFASLVNVNIALAVYQPHLQYPWIFIESTLVSENGHLDPNLPTFLLDHTSNNHFNVITELFSSI</sequence>
<name>A0AC34Q6R3_9BILA</name>
<dbReference type="Proteomes" id="UP000887576">
    <property type="component" value="Unplaced"/>
</dbReference>
<accession>A0AC34Q6R3</accession>
<dbReference type="WBParaSite" id="JU765_v2.g13413.t1">
    <property type="protein sequence ID" value="JU765_v2.g13413.t1"/>
    <property type="gene ID" value="JU765_v2.g13413"/>
</dbReference>
<proteinExistence type="predicted"/>
<evidence type="ECO:0000313" key="2">
    <source>
        <dbReference type="WBParaSite" id="JU765_v2.g13413.t1"/>
    </source>
</evidence>
<organism evidence="1 2">
    <name type="scientific">Panagrolaimus sp. JU765</name>
    <dbReference type="NCBI Taxonomy" id="591449"/>
    <lineage>
        <taxon>Eukaryota</taxon>
        <taxon>Metazoa</taxon>
        <taxon>Ecdysozoa</taxon>
        <taxon>Nematoda</taxon>
        <taxon>Chromadorea</taxon>
        <taxon>Rhabditida</taxon>
        <taxon>Tylenchina</taxon>
        <taxon>Panagrolaimomorpha</taxon>
        <taxon>Panagrolaimoidea</taxon>
        <taxon>Panagrolaimidae</taxon>
        <taxon>Panagrolaimus</taxon>
    </lineage>
</organism>
<evidence type="ECO:0000313" key="1">
    <source>
        <dbReference type="Proteomes" id="UP000887576"/>
    </source>
</evidence>